<dbReference type="SUPFAM" id="SSF46894">
    <property type="entry name" value="C-terminal effector domain of the bipartite response regulators"/>
    <property type="match status" value="1"/>
</dbReference>
<name>A0A8J2VDN1_9BACL</name>
<accession>A0A8J2VDN1</accession>
<comment type="caution">
    <text evidence="4">The sequence shown here is derived from an EMBL/GenBank/DDBJ whole genome shotgun (WGS) entry which is preliminary data.</text>
</comment>
<dbReference type="PANTHER" id="PTHR43798">
    <property type="entry name" value="MONOACYLGLYCEROL LIPASE"/>
    <property type="match status" value="1"/>
</dbReference>
<dbReference type="PRINTS" id="PR00111">
    <property type="entry name" value="ABHYDROLASE"/>
</dbReference>
<evidence type="ECO:0000313" key="5">
    <source>
        <dbReference type="Proteomes" id="UP000628775"/>
    </source>
</evidence>
<dbReference type="SUPFAM" id="SSF53474">
    <property type="entry name" value="alpha/beta-Hydrolases"/>
    <property type="match status" value="1"/>
</dbReference>
<dbReference type="InterPro" id="IPR036388">
    <property type="entry name" value="WH-like_DNA-bd_sf"/>
</dbReference>
<dbReference type="InterPro" id="IPR000073">
    <property type="entry name" value="AB_hydrolase_1"/>
</dbReference>
<dbReference type="InterPro" id="IPR016032">
    <property type="entry name" value="Sig_transdc_resp-reg_C-effctor"/>
</dbReference>
<evidence type="ECO:0000313" key="4">
    <source>
        <dbReference type="EMBL" id="GGE26675.1"/>
    </source>
</evidence>
<keyword evidence="1" id="KW-0805">Transcription regulation</keyword>
<dbReference type="Pfam" id="PF00561">
    <property type="entry name" value="Abhydrolase_1"/>
    <property type="match status" value="1"/>
</dbReference>
<evidence type="ECO:0000256" key="1">
    <source>
        <dbReference type="ARBA" id="ARBA00023015"/>
    </source>
</evidence>
<dbReference type="RefSeq" id="WP_188687829.1">
    <property type="nucleotide sequence ID" value="NZ_BMIR01000001.1"/>
</dbReference>
<dbReference type="Proteomes" id="UP000628775">
    <property type="component" value="Unassembled WGS sequence"/>
</dbReference>
<gene>
    <name evidence="4" type="ORF">GCM10011391_01250</name>
</gene>
<sequence length="506" mass="58466">MPFLQQGKERIYYIVEPATEEKKPETIVMLHNNITDHSLFDPVVPLLNKRFTIIRYDLRGFGKSDLGEQEVSYGLYIKDLQFVIKALKLQSFHLVGIGFSALIAAKYATRNDKKMNKLILLSMPCHPPNTIEKVREHRRNISHSGETIPIDYITRVGALLPTDHPSIKKWVSIIKRTTPHFYYKIMDLSVSGTPLDDLTHIQSPTLILSGKQDRLFPQHYLISHLQDLPHCHYISIPNSSNMVVLDKPESTAMLIADFINEKTSVQPLPDERLAAIYDEVRAYSTTGQQTVSEKKVYPHTIEANLMTAFYVVLNDKPIVSGWNMRSAKSIFIYLLFHQTVTRDQLCEALWPEIPIRQAKKNLTVYLSYLKKLLSAVEQREPVLITDREHIHLNATIKCDALTLLTELQHILFETDTERKFVLTQDLLSRLITISSPAIYDDWFVNFINWVETKLIALILWVADVLYEKGNRSNALVHLKSFYTFFNKDEQIKEKIEELRHGKQNIL</sequence>
<dbReference type="GO" id="GO:0003677">
    <property type="term" value="F:DNA binding"/>
    <property type="evidence" value="ECO:0007669"/>
    <property type="project" value="InterPro"/>
</dbReference>
<keyword evidence="5" id="KW-1185">Reference proteome</keyword>
<feature type="domain" description="AB hydrolase-1" evidence="3">
    <location>
        <begin position="26"/>
        <end position="137"/>
    </location>
</feature>
<dbReference type="InterPro" id="IPR029058">
    <property type="entry name" value="AB_hydrolase_fold"/>
</dbReference>
<reference evidence="4" key="2">
    <citation type="submission" date="2020-09" db="EMBL/GenBank/DDBJ databases">
        <authorList>
            <person name="Sun Q."/>
            <person name="Zhou Y."/>
        </authorList>
    </citation>
    <scope>NUCLEOTIDE SEQUENCE</scope>
    <source>
        <strain evidence="4">CGMCC 1.15371</strain>
    </source>
</reference>
<evidence type="ECO:0000259" key="3">
    <source>
        <dbReference type="Pfam" id="PF00561"/>
    </source>
</evidence>
<evidence type="ECO:0000256" key="2">
    <source>
        <dbReference type="ARBA" id="ARBA00023163"/>
    </source>
</evidence>
<dbReference type="EMBL" id="BMIR01000001">
    <property type="protein sequence ID" value="GGE26675.1"/>
    <property type="molecule type" value="Genomic_DNA"/>
</dbReference>
<keyword evidence="2" id="KW-0804">Transcription</keyword>
<dbReference type="Gene3D" id="1.10.10.10">
    <property type="entry name" value="Winged helix-like DNA-binding domain superfamily/Winged helix DNA-binding domain"/>
    <property type="match status" value="1"/>
</dbReference>
<protein>
    <recommendedName>
        <fullName evidence="3">AB hydrolase-1 domain-containing protein</fullName>
    </recommendedName>
</protein>
<organism evidence="4 5">
    <name type="scientific">Pullulanibacillus camelliae</name>
    <dbReference type="NCBI Taxonomy" id="1707096"/>
    <lineage>
        <taxon>Bacteria</taxon>
        <taxon>Bacillati</taxon>
        <taxon>Bacillota</taxon>
        <taxon>Bacilli</taxon>
        <taxon>Bacillales</taxon>
        <taxon>Sporolactobacillaceae</taxon>
        <taxon>Pullulanibacillus</taxon>
    </lineage>
</organism>
<reference evidence="4" key="1">
    <citation type="journal article" date="2014" name="Int. J. Syst. Evol. Microbiol.">
        <title>Complete genome sequence of Corynebacterium casei LMG S-19264T (=DSM 44701T), isolated from a smear-ripened cheese.</title>
        <authorList>
            <consortium name="US DOE Joint Genome Institute (JGI-PGF)"/>
            <person name="Walter F."/>
            <person name="Albersmeier A."/>
            <person name="Kalinowski J."/>
            <person name="Ruckert C."/>
        </authorList>
    </citation>
    <scope>NUCLEOTIDE SEQUENCE</scope>
    <source>
        <strain evidence="4">CGMCC 1.15371</strain>
    </source>
</reference>
<dbReference type="InterPro" id="IPR050266">
    <property type="entry name" value="AB_hydrolase_sf"/>
</dbReference>
<dbReference type="Gene3D" id="3.40.50.1820">
    <property type="entry name" value="alpha/beta hydrolase"/>
    <property type="match status" value="1"/>
</dbReference>
<dbReference type="AlphaFoldDB" id="A0A8J2VDN1"/>
<proteinExistence type="predicted"/>
<dbReference type="GO" id="GO:0006355">
    <property type="term" value="P:regulation of DNA-templated transcription"/>
    <property type="evidence" value="ECO:0007669"/>
    <property type="project" value="InterPro"/>
</dbReference>